<dbReference type="InterPro" id="IPR011990">
    <property type="entry name" value="TPR-like_helical_dom_sf"/>
</dbReference>
<sequence length="510" mass="57628">MLLKSSSTSVIQLIFSESLNRDFDHKNNHYCTRKIKFIHGVHHLSSSSCNSSPAFISRKAKCILNRHSFDKFVRRAQSDSDLEGLMSTSFDMEEVYRMKVQQSSDSHKNSSMVLHSEPSFAIYNNTHNQDSEDDNELAKSDSLFELSETINDQLEAVGTGEFTFGNMGLIEENDIEEEEEEETEDEKMDRLGGLVENLEIGGEGGGLDKTSLYLGAAGVAKDFDENGDLGEYYMRILTEEPSNPLFLRNYAQFLQCQGDLSRAEGYYYRATLADPNDGEILMQYANIVWELHHDQDKAASYFERAVSAASDDSHVQAAYVRFLWEMDESDEEDDESSANIRTPTNNGHNSVAEDQQMPASSTLHLAVGLGLDVQGLGYGLSSDYYTATSSYDKGSIEDHYKRMIEGNPRDPLYLRNYADFLYQSKGDLAGAEEYYSRATLVDRSDGEIVSQYAKLVWQLHHNKDKATTYFERAVQASPENSDVLGAYARFLWEVEEDDEEIPQGKFRSID</sequence>
<reference evidence="2 3" key="1">
    <citation type="submission" date="2024-01" db="EMBL/GenBank/DDBJ databases">
        <title>The complete chloroplast genome sequence of Lithospermum erythrorhizon: insights into the phylogenetic relationship among Boraginaceae species and the maternal lineages of purple gromwells.</title>
        <authorList>
            <person name="Okada T."/>
            <person name="Watanabe K."/>
        </authorList>
    </citation>
    <scope>NUCLEOTIDE SEQUENCE [LARGE SCALE GENOMIC DNA]</scope>
</reference>
<proteinExistence type="predicted"/>
<dbReference type="EMBL" id="BAABME010007092">
    <property type="protein sequence ID" value="GAA0170095.1"/>
    <property type="molecule type" value="Genomic_DNA"/>
</dbReference>
<dbReference type="Gene3D" id="1.25.40.10">
    <property type="entry name" value="Tetratricopeptide repeat domain"/>
    <property type="match status" value="2"/>
</dbReference>
<accession>A0AAV3R1C1</accession>
<dbReference type="Proteomes" id="UP001454036">
    <property type="component" value="Unassembled WGS sequence"/>
</dbReference>
<dbReference type="SUPFAM" id="SSF48452">
    <property type="entry name" value="TPR-like"/>
    <property type="match status" value="2"/>
</dbReference>
<evidence type="ECO:0000313" key="3">
    <source>
        <dbReference type="Proteomes" id="UP001454036"/>
    </source>
</evidence>
<organism evidence="2 3">
    <name type="scientific">Lithospermum erythrorhizon</name>
    <name type="common">Purple gromwell</name>
    <name type="synonym">Lithospermum officinale var. erythrorhizon</name>
    <dbReference type="NCBI Taxonomy" id="34254"/>
    <lineage>
        <taxon>Eukaryota</taxon>
        <taxon>Viridiplantae</taxon>
        <taxon>Streptophyta</taxon>
        <taxon>Embryophyta</taxon>
        <taxon>Tracheophyta</taxon>
        <taxon>Spermatophyta</taxon>
        <taxon>Magnoliopsida</taxon>
        <taxon>eudicotyledons</taxon>
        <taxon>Gunneridae</taxon>
        <taxon>Pentapetalae</taxon>
        <taxon>asterids</taxon>
        <taxon>lamiids</taxon>
        <taxon>Boraginales</taxon>
        <taxon>Boraginaceae</taxon>
        <taxon>Boraginoideae</taxon>
        <taxon>Lithospermeae</taxon>
        <taxon>Lithospermum</taxon>
    </lineage>
</organism>
<feature type="compositionally biased region" description="Polar residues" evidence="1">
    <location>
        <begin position="338"/>
        <end position="351"/>
    </location>
</feature>
<comment type="caution">
    <text evidence="2">The sequence shown here is derived from an EMBL/GenBank/DDBJ whole genome shotgun (WGS) entry which is preliminary data.</text>
</comment>
<protein>
    <submittedName>
        <fullName evidence="2">Uncharacterized protein</fullName>
    </submittedName>
</protein>
<gene>
    <name evidence="2" type="ORF">LIER_24434</name>
</gene>
<dbReference type="PANTHER" id="PTHR26312:SF221">
    <property type="entry name" value="OS04G0510600 PROTEIN"/>
    <property type="match status" value="1"/>
</dbReference>
<feature type="region of interest" description="Disordered" evidence="1">
    <location>
        <begin position="331"/>
        <end position="351"/>
    </location>
</feature>
<dbReference type="InterPro" id="IPR003107">
    <property type="entry name" value="HAT"/>
</dbReference>
<evidence type="ECO:0000256" key="1">
    <source>
        <dbReference type="SAM" id="MobiDB-lite"/>
    </source>
</evidence>
<dbReference type="SMART" id="SM00386">
    <property type="entry name" value="HAT"/>
    <property type="match status" value="6"/>
</dbReference>
<name>A0AAV3R1C1_LITER</name>
<dbReference type="GO" id="GO:0006396">
    <property type="term" value="P:RNA processing"/>
    <property type="evidence" value="ECO:0007669"/>
    <property type="project" value="InterPro"/>
</dbReference>
<dbReference type="PANTHER" id="PTHR26312">
    <property type="entry name" value="TETRATRICOPEPTIDE REPEAT PROTEIN 5"/>
    <property type="match status" value="1"/>
</dbReference>
<evidence type="ECO:0000313" key="2">
    <source>
        <dbReference type="EMBL" id="GAA0170095.1"/>
    </source>
</evidence>
<dbReference type="AlphaFoldDB" id="A0AAV3R1C1"/>
<keyword evidence="3" id="KW-1185">Reference proteome</keyword>